<dbReference type="InterPro" id="IPR018958">
    <property type="entry name" value="Knr4/Smi1-like_dom"/>
</dbReference>
<protein>
    <recommendedName>
        <fullName evidence="1">Knr4/Smi1-like domain-containing protein</fullName>
    </recommendedName>
</protein>
<dbReference type="Pfam" id="PF09346">
    <property type="entry name" value="SMI1_KNR4"/>
    <property type="match status" value="1"/>
</dbReference>
<organism evidence="2 3">
    <name type="scientific">Massilia genomosp. 1</name>
    <dbReference type="NCBI Taxonomy" id="2609280"/>
    <lineage>
        <taxon>Bacteria</taxon>
        <taxon>Pseudomonadati</taxon>
        <taxon>Pseudomonadota</taxon>
        <taxon>Betaproteobacteria</taxon>
        <taxon>Burkholderiales</taxon>
        <taxon>Oxalobacteraceae</taxon>
        <taxon>Telluria group</taxon>
        <taxon>Massilia</taxon>
    </lineage>
</organism>
<dbReference type="Proteomes" id="UP000610594">
    <property type="component" value="Unassembled WGS sequence"/>
</dbReference>
<comment type="caution">
    <text evidence="2">The sequence shown here is derived from an EMBL/GenBank/DDBJ whole genome shotgun (WGS) entry which is preliminary data.</text>
</comment>
<sequence>MNISNELINLLMPYIKDAAPLDEVEIRKFAAENNIILREDHKNFLMKIGRPRNGRLYIFHRYGGDFDFENLVDDFLEVYPDVDTPSGSTYFGTNFVGDSFCIDDDTGKIYLYSTGEKYGVVHETIEGFLLECLITAYRREAFSTVISKDSVGREYINEFRLINNKYRLSESTRYSLEYGNINNLEIFSEYFFVDKQLIVIHPVVDSLIVMSGGILNELRV</sequence>
<accession>A0ABX0N215</accession>
<evidence type="ECO:0000259" key="1">
    <source>
        <dbReference type="SMART" id="SM00860"/>
    </source>
</evidence>
<gene>
    <name evidence="2" type="ORF">F1735_33090</name>
</gene>
<proteinExistence type="predicted"/>
<feature type="domain" description="Knr4/Smi1-like" evidence="1">
    <location>
        <begin position="20"/>
        <end position="131"/>
    </location>
</feature>
<dbReference type="SMART" id="SM00860">
    <property type="entry name" value="SMI1_KNR4"/>
    <property type="match status" value="1"/>
</dbReference>
<name>A0ABX0N215_9BURK</name>
<dbReference type="EMBL" id="WHJF01000240">
    <property type="protein sequence ID" value="NHZ67045.1"/>
    <property type="molecule type" value="Genomic_DNA"/>
</dbReference>
<dbReference type="SUPFAM" id="SSF160631">
    <property type="entry name" value="SMI1/KNR4-like"/>
    <property type="match status" value="1"/>
</dbReference>
<evidence type="ECO:0000313" key="2">
    <source>
        <dbReference type="EMBL" id="NHZ67045.1"/>
    </source>
</evidence>
<keyword evidence="3" id="KW-1185">Reference proteome</keyword>
<dbReference type="RefSeq" id="WP_167241219.1">
    <property type="nucleotide sequence ID" value="NZ_WHJF01000240.1"/>
</dbReference>
<dbReference type="Gene3D" id="3.40.1580.10">
    <property type="entry name" value="SMI1/KNR4-like"/>
    <property type="match status" value="1"/>
</dbReference>
<reference evidence="2 3" key="1">
    <citation type="submission" date="2019-10" db="EMBL/GenBank/DDBJ databases">
        <title>Taxonomy of Antarctic Massilia spp.: description of Massilia rubra sp. nov., Massilia aquatica sp. nov., Massilia mucilaginosa sp. nov., Massilia frigida sp. nov. isolated from streams, lakes and regoliths.</title>
        <authorList>
            <person name="Holochova P."/>
            <person name="Sedlacek I."/>
            <person name="Kralova S."/>
            <person name="Maslanova I."/>
            <person name="Busse H.-J."/>
            <person name="Stankova E."/>
            <person name="Vrbovska V."/>
            <person name="Kovarovic V."/>
            <person name="Bartak M."/>
            <person name="Svec P."/>
            <person name="Pantucek R."/>
        </authorList>
    </citation>
    <scope>NUCLEOTIDE SEQUENCE [LARGE SCALE GENOMIC DNA]</scope>
    <source>
        <strain evidence="2 3">CCM 8694</strain>
    </source>
</reference>
<evidence type="ECO:0000313" key="3">
    <source>
        <dbReference type="Proteomes" id="UP000610594"/>
    </source>
</evidence>
<dbReference type="InterPro" id="IPR037883">
    <property type="entry name" value="Knr4/Smi1-like_sf"/>
</dbReference>